<accession>A0A419R293</accession>
<feature type="signal peptide" evidence="2">
    <location>
        <begin position="1"/>
        <end position="17"/>
    </location>
</feature>
<evidence type="ECO:0000256" key="1">
    <source>
        <dbReference type="SAM" id="MobiDB-lite"/>
    </source>
</evidence>
<feature type="compositionally biased region" description="Pro residues" evidence="1">
    <location>
        <begin position="88"/>
        <end position="109"/>
    </location>
</feature>
<dbReference type="EMBL" id="RAHJ01000018">
    <property type="protein sequence ID" value="RJX68002.1"/>
    <property type="molecule type" value="Genomic_DNA"/>
</dbReference>
<evidence type="ECO:0000313" key="4">
    <source>
        <dbReference type="Proteomes" id="UP000284322"/>
    </source>
</evidence>
<evidence type="ECO:0000256" key="2">
    <source>
        <dbReference type="SAM" id="SignalP"/>
    </source>
</evidence>
<feature type="region of interest" description="Disordered" evidence="1">
    <location>
        <begin position="82"/>
        <end position="109"/>
    </location>
</feature>
<feature type="chain" id="PRO_5019289030" evidence="2">
    <location>
        <begin position="18"/>
        <end position="109"/>
    </location>
</feature>
<comment type="caution">
    <text evidence="3">The sequence shown here is derived from an EMBL/GenBank/DDBJ whole genome shotgun (WGS) entry which is preliminary data.</text>
</comment>
<dbReference type="OrthoDB" id="7429070at2"/>
<gene>
    <name evidence="3" type="ORF">D6858_08675</name>
</gene>
<organism evidence="3 4">
    <name type="scientific">Tsuneonella suprasediminis</name>
    <dbReference type="NCBI Taxonomy" id="2306996"/>
    <lineage>
        <taxon>Bacteria</taxon>
        <taxon>Pseudomonadati</taxon>
        <taxon>Pseudomonadota</taxon>
        <taxon>Alphaproteobacteria</taxon>
        <taxon>Sphingomonadales</taxon>
        <taxon>Erythrobacteraceae</taxon>
        <taxon>Tsuneonella</taxon>
    </lineage>
</organism>
<sequence length="109" mass="11692">MTQWFAALLLAIIGLQAMPPSPVPVRVEHGSAFSASTVEVALPIRREATSEIREIAKAPALVSQTPGPRFVWSVPVIQPHWPANRQTAPPPSLRPLKSPPAPRAPPIAT</sequence>
<name>A0A419R293_9SPHN</name>
<dbReference type="AlphaFoldDB" id="A0A419R293"/>
<keyword evidence="2" id="KW-0732">Signal</keyword>
<dbReference type="Proteomes" id="UP000284322">
    <property type="component" value="Unassembled WGS sequence"/>
</dbReference>
<keyword evidence="4" id="KW-1185">Reference proteome</keyword>
<proteinExistence type="predicted"/>
<evidence type="ECO:0000313" key="3">
    <source>
        <dbReference type="EMBL" id="RJX68002.1"/>
    </source>
</evidence>
<protein>
    <submittedName>
        <fullName evidence="3">Uncharacterized protein</fullName>
    </submittedName>
</protein>
<reference evidence="3 4" key="1">
    <citation type="submission" date="2018-09" db="EMBL/GenBank/DDBJ databases">
        <title>Altererythrobacter sp.Ery1 and Ery12, the genome sequencing of novel strains in genus Alterythrobacter.</title>
        <authorList>
            <person name="Cheng H."/>
            <person name="Wu Y.-H."/>
            <person name="Fang C."/>
            <person name="Xu X.-W."/>
        </authorList>
    </citation>
    <scope>NUCLEOTIDE SEQUENCE [LARGE SCALE GENOMIC DNA]</scope>
    <source>
        <strain evidence="3 4">Ery12</strain>
    </source>
</reference>